<evidence type="ECO:0000259" key="6">
    <source>
        <dbReference type="Pfam" id="PF05175"/>
    </source>
</evidence>
<accession>A0A7W7VZ91</accession>
<dbReference type="Gene3D" id="3.40.50.150">
    <property type="entry name" value="Vaccinia Virus protein VP39"/>
    <property type="match status" value="1"/>
</dbReference>
<comment type="caution">
    <text evidence="8">The sequence shown here is derived from an EMBL/GenBank/DDBJ whole genome shotgun (WGS) entry which is preliminary data.</text>
</comment>
<dbReference type="InterPro" id="IPR050320">
    <property type="entry name" value="N5-glutamine_MTase"/>
</dbReference>
<evidence type="ECO:0000313" key="8">
    <source>
        <dbReference type="EMBL" id="MBB4927450.1"/>
    </source>
</evidence>
<reference evidence="8 9" key="1">
    <citation type="submission" date="2020-08" db="EMBL/GenBank/DDBJ databases">
        <title>Sequencing the genomes of 1000 actinobacteria strains.</title>
        <authorList>
            <person name="Klenk H.-P."/>
        </authorList>
    </citation>
    <scope>NUCLEOTIDE SEQUENCE [LARGE SCALE GENOMIC DNA]</scope>
    <source>
        <strain evidence="8 9">DSM 41654</strain>
    </source>
</reference>
<dbReference type="PANTHER" id="PTHR18895:SF74">
    <property type="entry name" value="MTRF1L RELEASE FACTOR GLUTAMINE METHYLTRANSFERASE"/>
    <property type="match status" value="1"/>
</dbReference>
<dbReference type="InterPro" id="IPR004556">
    <property type="entry name" value="HemK-like"/>
</dbReference>
<evidence type="ECO:0000313" key="9">
    <source>
        <dbReference type="Proteomes" id="UP000540506"/>
    </source>
</evidence>
<dbReference type="PANTHER" id="PTHR18895">
    <property type="entry name" value="HEMK METHYLTRANSFERASE"/>
    <property type="match status" value="1"/>
</dbReference>
<dbReference type="Gene3D" id="1.10.8.10">
    <property type="entry name" value="DNA helicase RuvA subunit, C-terminal domain"/>
    <property type="match status" value="1"/>
</dbReference>
<dbReference type="GO" id="GO:0032259">
    <property type="term" value="P:methylation"/>
    <property type="evidence" value="ECO:0007669"/>
    <property type="project" value="UniProtKB-KW"/>
</dbReference>
<name>A0A7W7VZ91_KITKI</name>
<feature type="domain" description="Release factor glutamine methyltransferase N-terminal" evidence="7">
    <location>
        <begin position="8"/>
        <end position="77"/>
    </location>
</feature>
<keyword evidence="2 8" id="KW-0489">Methyltransferase</keyword>
<dbReference type="Pfam" id="PF17827">
    <property type="entry name" value="PrmC_N"/>
    <property type="match status" value="1"/>
</dbReference>
<dbReference type="InterPro" id="IPR002052">
    <property type="entry name" value="DNA_methylase_N6_adenine_CS"/>
</dbReference>
<evidence type="ECO:0000256" key="2">
    <source>
        <dbReference type="ARBA" id="ARBA00022603"/>
    </source>
</evidence>
<keyword evidence="4" id="KW-0949">S-adenosyl-L-methionine</keyword>
<evidence type="ECO:0000256" key="4">
    <source>
        <dbReference type="ARBA" id="ARBA00022691"/>
    </source>
</evidence>
<dbReference type="RefSeq" id="WP_184941753.1">
    <property type="nucleotide sequence ID" value="NZ_JACHJV010000001.1"/>
</dbReference>
<evidence type="ECO:0000256" key="5">
    <source>
        <dbReference type="ARBA" id="ARBA00048391"/>
    </source>
</evidence>
<evidence type="ECO:0000256" key="3">
    <source>
        <dbReference type="ARBA" id="ARBA00022679"/>
    </source>
</evidence>
<dbReference type="InterPro" id="IPR029063">
    <property type="entry name" value="SAM-dependent_MTases_sf"/>
</dbReference>
<proteinExistence type="predicted"/>
<dbReference type="AlphaFoldDB" id="A0A7W7VZ91"/>
<comment type="catalytic activity">
    <reaction evidence="5">
        <text>L-glutaminyl-[peptide chain release factor] + S-adenosyl-L-methionine = N(5)-methyl-L-glutaminyl-[peptide chain release factor] + S-adenosyl-L-homocysteine + H(+)</text>
        <dbReference type="Rhea" id="RHEA:42896"/>
        <dbReference type="Rhea" id="RHEA-COMP:10271"/>
        <dbReference type="Rhea" id="RHEA-COMP:10272"/>
        <dbReference type="ChEBI" id="CHEBI:15378"/>
        <dbReference type="ChEBI" id="CHEBI:30011"/>
        <dbReference type="ChEBI" id="CHEBI:57856"/>
        <dbReference type="ChEBI" id="CHEBI:59789"/>
        <dbReference type="ChEBI" id="CHEBI:61891"/>
        <dbReference type="EC" id="2.1.1.297"/>
    </reaction>
</comment>
<evidence type="ECO:0000259" key="7">
    <source>
        <dbReference type="Pfam" id="PF17827"/>
    </source>
</evidence>
<evidence type="ECO:0000256" key="1">
    <source>
        <dbReference type="ARBA" id="ARBA00012771"/>
    </source>
</evidence>
<dbReference type="Proteomes" id="UP000540506">
    <property type="component" value="Unassembled WGS sequence"/>
</dbReference>
<dbReference type="EC" id="2.1.1.297" evidence="1"/>
<dbReference type="Pfam" id="PF05175">
    <property type="entry name" value="MTS"/>
    <property type="match status" value="1"/>
</dbReference>
<keyword evidence="3 8" id="KW-0808">Transferase</keyword>
<sequence>MHGTTLRELIEDAVDTLVRTGAVIAPRQDAEALVATAFGAQPADLPLDQAPEASPAEEFDRLVGRRAEGVPLGHLTGSVLLGGVELTVGPGVFVPREQSEAVLARGLGALEQVALPLVVDLCAGSAAFALALAHQRLDATVHAVECDPVALDFARRNSERQVALGEPAIVLHQADVADPDLLADLAGRVDLVLANPPFMPEEAEVPAEFGVHQPRQAVFAGPDGLRVIRQTIEAAARLLAPGATLVLEHGHLHAETVPALLRADNRFEQVSGHLDQYGWPLFAVATRAAR</sequence>
<dbReference type="InterPro" id="IPR040758">
    <property type="entry name" value="PrmC_N"/>
</dbReference>
<organism evidence="8 9">
    <name type="scientific">Kitasatospora kifunensis</name>
    <name type="common">Streptomyces kifunensis</name>
    <dbReference type="NCBI Taxonomy" id="58351"/>
    <lineage>
        <taxon>Bacteria</taxon>
        <taxon>Bacillati</taxon>
        <taxon>Actinomycetota</taxon>
        <taxon>Actinomycetes</taxon>
        <taxon>Kitasatosporales</taxon>
        <taxon>Streptomycetaceae</taxon>
        <taxon>Kitasatospora</taxon>
    </lineage>
</organism>
<dbReference type="GO" id="GO:0003676">
    <property type="term" value="F:nucleic acid binding"/>
    <property type="evidence" value="ECO:0007669"/>
    <property type="project" value="InterPro"/>
</dbReference>
<dbReference type="InterPro" id="IPR007848">
    <property type="entry name" value="Small_mtfrase_dom"/>
</dbReference>
<keyword evidence="9" id="KW-1185">Reference proteome</keyword>
<dbReference type="SUPFAM" id="SSF53335">
    <property type="entry name" value="S-adenosyl-L-methionine-dependent methyltransferases"/>
    <property type="match status" value="1"/>
</dbReference>
<feature type="domain" description="Methyltransferase small" evidence="6">
    <location>
        <begin position="117"/>
        <end position="203"/>
    </location>
</feature>
<gene>
    <name evidence="8" type="ORF">FHR34_006443</name>
</gene>
<dbReference type="CDD" id="cd02440">
    <property type="entry name" value="AdoMet_MTases"/>
    <property type="match status" value="1"/>
</dbReference>
<dbReference type="EMBL" id="JACHJV010000001">
    <property type="protein sequence ID" value="MBB4927450.1"/>
    <property type="molecule type" value="Genomic_DNA"/>
</dbReference>
<protein>
    <recommendedName>
        <fullName evidence="1">peptide chain release factor N(5)-glutamine methyltransferase</fullName>
        <ecNumber evidence="1">2.1.1.297</ecNumber>
    </recommendedName>
</protein>
<dbReference type="GO" id="GO:0102559">
    <property type="term" value="F:peptide chain release factor N(5)-glutamine methyltransferase activity"/>
    <property type="evidence" value="ECO:0007669"/>
    <property type="project" value="UniProtKB-EC"/>
</dbReference>
<dbReference type="PROSITE" id="PS00092">
    <property type="entry name" value="N6_MTASE"/>
    <property type="match status" value="1"/>
</dbReference>
<dbReference type="NCBIfam" id="TIGR00536">
    <property type="entry name" value="hemK_fam"/>
    <property type="match status" value="1"/>
</dbReference>